<keyword evidence="2" id="KW-1185">Reference proteome</keyword>
<evidence type="ECO:0000313" key="1">
    <source>
        <dbReference type="EMBL" id="QVL33077.1"/>
    </source>
</evidence>
<name>A0A8E6B827_9BACT</name>
<dbReference type="KEGG" id="tsph:KIH39_03940"/>
<dbReference type="AlphaFoldDB" id="A0A8E6B827"/>
<dbReference type="RefSeq" id="WP_213497967.1">
    <property type="nucleotide sequence ID" value="NZ_CP074694.1"/>
</dbReference>
<dbReference type="Proteomes" id="UP000676194">
    <property type="component" value="Chromosome"/>
</dbReference>
<gene>
    <name evidence="1" type="ORF">KIH39_03940</name>
</gene>
<organism evidence="1 2">
    <name type="scientific">Telmatocola sphagniphila</name>
    <dbReference type="NCBI Taxonomy" id="1123043"/>
    <lineage>
        <taxon>Bacteria</taxon>
        <taxon>Pseudomonadati</taxon>
        <taxon>Planctomycetota</taxon>
        <taxon>Planctomycetia</taxon>
        <taxon>Gemmatales</taxon>
        <taxon>Gemmataceae</taxon>
    </lineage>
</organism>
<sequence length="71" mass="7697">MKPGKMCCKSCGMSWPRQHTLTSIHEQQAIESTPCPVCGAMTLSFERASTEKISGLSLAALMGCLRLQPAR</sequence>
<dbReference type="EMBL" id="CP074694">
    <property type="protein sequence ID" value="QVL33077.1"/>
    <property type="molecule type" value="Genomic_DNA"/>
</dbReference>
<proteinExistence type="predicted"/>
<evidence type="ECO:0000313" key="2">
    <source>
        <dbReference type="Proteomes" id="UP000676194"/>
    </source>
</evidence>
<reference evidence="1" key="1">
    <citation type="submission" date="2021-05" db="EMBL/GenBank/DDBJ databases">
        <title>Complete genome sequence of the cellulolytic planctomycete Telmatocola sphagniphila SP2T and characterization of the first cellulase from planctomycetes.</title>
        <authorList>
            <person name="Rakitin A.L."/>
            <person name="Beletsky A.V."/>
            <person name="Naumoff D.G."/>
            <person name="Kulichevskaya I.S."/>
            <person name="Mardanov A.V."/>
            <person name="Ravin N.V."/>
            <person name="Dedysh S.N."/>
        </authorList>
    </citation>
    <scope>NUCLEOTIDE SEQUENCE</scope>
    <source>
        <strain evidence="1">SP2T</strain>
    </source>
</reference>
<protein>
    <submittedName>
        <fullName evidence="1">Uncharacterized protein</fullName>
    </submittedName>
</protein>
<accession>A0A8E6B827</accession>